<reference evidence="1" key="1">
    <citation type="submission" date="2021-06" db="EMBL/GenBank/DDBJ databases">
        <authorList>
            <person name="Hodson N. C."/>
            <person name="Mongue J. A."/>
            <person name="Jaron S. K."/>
        </authorList>
    </citation>
    <scope>NUCLEOTIDE SEQUENCE</scope>
</reference>
<comment type="caution">
    <text evidence="1">The sequence shown here is derived from an EMBL/GenBank/DDBJ whole genome shotgun (WGS) entry which is preliminary data.</text>
</comment>
<name>A0A8J2PU11_9HEXA</name>
<accession>A0A8J2PU11</accession>
<organism evidence="1 2">
    <name type="scientific">Allacma fusca</name>
    <dbReference type="NCBI Taxonomy" id="39272"/>
    <lineage>
        <taxon>Eukaryota</taxon>
        <taxon>Metazoa</taxon>
        <taxon>Ecdysozoa</taxon>
        <taxon>Arthropoda</taxon>
        <taxon>Hexapoda</taxon>
        <taxon>Collembola</taxon>
        <taxon>Symphypleona</taxon>
        <taxon>Sminthuridae</taxon>
        <taxon>Allacma</taxon>
    </lineage>
</organism>
<sequence>MAVSEVLVEGIILQFLIKTPASNDFTPMEIDVEEVSDSLDDTDPFEVIQHVIEENRDVLVLNQEGQVLYEVNDMSLEESRARLTTTIDGATDQRRELHAIIHDEGNRCIISTNTWQSAFSFCQNDARSVVSHQDELHQPART</sequence>
<proteinExistence type="predicted"/>
<dbReference type="AlphaFoldDB" id="A0A8J2PU11"/>
<dbReference type="Proteomes" id="UP000708208">
    <property type="component" value="Unassembled WGS sequence"/>
</dbReference>
<dbReference type="EMBL" id="CAJVCH010545513">
    <property type="protein sequence ID" value="CAG7827951.1"/>
    <property type="molecule type" value="Genomic_DNA"/>
</dbReference>
<keyword evidence="2" id="KW-1185">Reference proteome</keyword>
<evidence type="ECO:0000313" key="2">
    <source>
        <dbReference type="Proteomes" id="UP000708208"/>
    </source>
</evidence>
<protein>
    <submittedName>
        <fullName evidence="1">Uncharacterized protein</fullName>
    </submittedName>
</protein>
<gene>
    <name evidence="1" type="ORF">AFUS01_LOCUS37906</name>
</gene>
<evidence type="ECO:0000313" key="1">
    <source>
        <dbReference type="EMBL" id="CAG7827951.1"/>
    </source>
</evidence>